<dbReference type="InterPro" id="IPR003663">
    <property type="entry name" value="Sugar/inositol_transpt"/>
</dbReference>
<evidence type="ECO:0000256" key="2">
    <source>
        <dbReference type="ARBA" id="ARBA00022448"/>
    </source>
</evidence>
<dbReference type="InterPro" id="IPR036259">
    <property type="entry name" value="MFS_trans_sf"/>
</dbReference>
<dbReference type="EMBL" id="GIBP01003295">
    <property type="protein sequence ID" value="NDV32264.1"/>
    <property type="molecule type" value="Transcribed_RNA"/>
</dbReference>
<dbReference type="PROSITE" id="PS50850">
    <property type="entry name" value="MFS"/>
    <property type="match status" value="1"/>
</dbReference>
<feature type="transmembrane region" description="Helical" evidence="6">
    <location>
        <begin position="174"/>
        <end position="195"/>
    </location>
</feature>
<dbReference type="Gene3D" id="1.20.1250.20">
    <property type="entry name" value="MFS general substrate transporter like domains"/>
    <property type="match status" value="2"/>
</dbReference>
<dbReference type="InterPro" id="IPR005828">
    <property type="entry name" value="MFS_sugar_transport-like"/>
</dbReference>
<feature type="transmembrane region" description="Helical" evidence="6">
    <location>
        <begin position="111"/>
        <end position="130"/>
    </location>
</feature>
<organism evidence="8">
    <name type="scientific">Arcella intermedia</name>
    <dbReference type="NCBI Taxonomy" id="1963864"/>
    <lineage>
        <taxon>Eukaryota</taxon>
        <taxon>Amoebozoa</taxon>
        <taxon>Tubulinea</taxon>
        <taxon>Elardia</taxon>
        <taxon>Arcellinida</taxon>
        <taxon>Sphaerothecina</taxon>
        <taxon>Arcellidae</taxon>
        <taxon>Arcella</taxon>
    </lineage>
</organism>
<dbReference type="PANTHER" id="PTHR48020:SF12">
    <property type="entry name" value="PROTON MYO-INOSITOL COTRANSPORTER"/>
    <property type="match status" value="1"/>
</dbReference>
<accession>A0A6B2L5K9</accession>
<name>A0A6B2L5K9_9EUKA</name>
<dbReference type="GO" id="GO:0016020">
    <property type="term" value="C:membrane"/>
    <property type="evidence" value="ECO:0007669"/>
    <property type="project" value="UniProtKB-SubCell"/>
</dbReference>
<evidence type="ECO:0000256" key="3">
    <source>
        <dbReference type="ARBA" id="ARBA00022692"/>
    </source>
</evidence>
<feature type="transmembrane region" description="Helical" evidence="6">
    <location>
        <begin position="45"/>
        <end position="65"/>
    </location>
</feature>
<keyword evidence="3 6" id="KW-0812">Transmembrane</keyword>
<evidence type="ECO:0000256" key="4">
    <source>
        <dbReference type="ARBA" id="ARBA00022989"/>
    </source>
</evidence>
<dbReference type="InterPro" id="IPR050814">
    <property type="entry name" value="Myo-inositol_Transporter"/>
</dbReference>
<feature type="transmembrane region" description="Helical" evidence="6">
    <location>
        <begin position="268"/>
        <end position="293"/>
    </location>
</feature>
<dbReference type="InterPro" id="IPR020846">
    <property type="entry name" value="MFS_dom"/>
</dbReference>
<feature type="transmembrane region" description="Helical" evidence="6">
    <location>
        <begin position="77"/>
        <end position="99"/>
    </location>
</feature>
<feature type="transmembrane region" description="Helical" evidence="6">
    <location>
        <begin position="207"/>
        <end position="229"/>
    </location>
</feature>
<sequence>MFGSLFGGFLSQLMGMRLTAFLAASLCLFGAITSAFSVQLWVFMALRVILGIGVGLIGVICPLYVSTVAPDNLKGRFGVLFQLTLTFGILVSNVAGFAFDKVNNPFLSWRLMLATGGGLSAFLLQCVVFFKMIEPPKHYQFDSVSSETRPLSSDNQKPSFFMLFYPFARLKDTFTGFMLAVTLQLTGINAIMYFGPKILKSAGLDNAVALNIGIGGWNFITTFLAVLLVNRLSRRTLVVGGTLVMSLALVLCGIFMDSHIITNPTYKGIGVGIGLLLFLAGFEAGIGCLFWVLVNEIFEKDVKEYGASMTNVLQWGFNLLLSTFYPSLTSLVGDNVTFYVFGGIGVVCTIYLVIVLKEEENDHYD</sequence>
<feature type="transmembrane region" description="Helical" evidence="6">
    <location>
        <begin position="236"/>
        <end position="256"/>
    </location>
</feature>
<evidence type="ECO:0000256" key="1">
    <source>
        <dbReference type="ARBA" id="ARBA00004141"/>
    </source>
</evidence>
<evidence type="ECO:0000256" key="5">
    <source>
        <dbReference type="ARBA" id="ARBA00023136"/>
    </source>
</evidence>
<dbReference type="GO" id="GO:0022857">
    <property type="term" value="F:transmembrane transporter activity"/>
    <property type="evidence" value="ECO:0007669"/>
    <property type="project" value="InterPro"/>
</dbReference>
<dbReference type="PRINTS" id="PR00171">
    <property type="entry name" value="SUGRTRNSPORT"/>
</dbReference>
<reference evidence="8" key="1">
    <citation type="journal article" date="2020" name="J. Eukaryot. Microbiol.">
        <title>De novo Sequencing, Assembly and Annotation of the Transcriptome for the Free-Living Testate Amoeba Arcella intermedia.</title>
        <authorList>
            <person name="Ribeiro G.M."/>
            <person name="Porfirio-Sousa A.L."/>
            <person name="Maurer-Alcala X.X."/>
            <person name="Katz L.A."/>
            <person name="Lahr D.J.G."/>
        </authorList>
    </citation>
    <scope>NUCLEOTIDE SEQUENCE</scope>
</reference>
<evidence type="ECO:0000313" key="8">
    <source>
        <dbReference type="EMBL" id="NDV32264.1"/>
    </source>
</evidence>
<protein>
    <recommendedName>
        <fullName evidence="7">Major facilitator superfamily (MFS) profile domain-containing protein</fullName>
    </recommendedName>
</protein>
<dbReference type="SUPFAM" id="SSF103473">
    <property type="entry name" value="MFS general substrate transporter"/>
    <property type="match status" value="1"/>
</dbReference>
<dbReference type="PANTHER" id="PTHR48020">
    <property type="entry name" value="PROTON MYO-INOSITOL COTRANSPORTER"/>
    <property type="match status" value="1"/>
</dbReference>
<keyword evidence="4 6" id="KW-1133">Transmembrane helix</keyword>
<dbReference type="Pfam" id="PF00083">
    <property type="entry name" value="Sugar_tr"/>
    <property type="match status" value="1"/>
</dbReference>
<feature type="transmembrane region" description="Helical" evidence="6">
    <location>
        <begin position="337"/>
        <end position="356"/>
    </location>
</feature>
<comment type="subcellular location">
    <subcellularLocation>
        <location evidence="1">Membrane</location>
        <topology evidence="1">Multi-pass membrane protein</topology>
    </subcellularLocation>
</comment>
<evidence type="ECO:0000256" key="6">
    <source>
        <dbReference type="SAM" id="Phobius"/>
    </source>
</evidence>
<dbReference type="AlphaFoldDB" id="A0A6B2L5K9"/>
<feature type="domain" description="Major facilitator superfamily (MFS) profile" evidence="7">
    <location>
        <begin position="1"/>
        <end position="360"/>
    </location>
</feature>
<evidence type="ECO:0000259" key="7">
    <source>
        <dbReference type="PROSITE" id="PS50850"/>
    </source>
</evidence>
<keyword evidence="5 6" id="KW-0472">Membrane</keyword>
<keyword evidence="2" id="KW-0813">Transport</keyword>
<feature type="transmembrane region" description="Helical" evidence="6">
    <location>
        <begin position="305"/>
        <end position="325"/>
    </location>
</feature>
<proteinExistence type="predicted"/>